<feature type="region of interest" description="Disordered" evidence="1">
    <location>
        <begin position="176"/>
        <end position="199"/>
    </location>
</feature>
<dbReference type="EMBL" id="ML977351">
    <property type="protein sequence ID" value="KAF2107898.1"/>
    <property type="molecule type" value="Genomic_DNA"/>
</dbReference>
<gene>
    <name evidence="3" type="ORF">BDV96DRAFT_672734</name>
</gene>
<dbReference type="PANTHER" id="PTHR38795">
    <property type="entry name" value="DUF6604 DOMAIN-CONTAINING PROTEIN"/>
    <property type="match status" value="1"/>
</dbReference>
<dbReference type="OrthoDB" id="3640263at2759"/>
<evidence type="ECO:0000313" key="4">
    <source>
        <dbReference type="Proteomes" id="UP000799770"/>
    </source>
</evidence>
<feature type="domain" description="DUF6604" evidence="2">
    <location>
        <begin position="12"/>
        <end position="262"/>
    </location>
</feature>
<dbReference type="AlphaFoldDB" id="A0A6A5YNX5"/>
<reference evidence="3" key="1">
    <citation type="journal article" date="2020" name="Stud. Mycol.">
        <title>101 Dothideomycetes genomes: a test case for predicting lifestyles and emergence of pathogens.</title>
        <authorList>
            <person name="Haridas S."/>
            <person name="Albert R."/>
            <person name="Binder M."/>
            <person name="Bloem J."/>
            <person name="Labutti K."/>
            <person name="Salamov A."/>
            <person name="Andreopoulos B."/>
            <person name="Baker S."/>
            <person name="Barry K."/>
            <person name="Bills G."/>
            <person name="Bluhm B."/>
            <person name="Cannon C."/>
            <person name="Castanera R."/>
            <person name="Culley D."/>
            <person name="Daum C."/>
            <person name="Ezra D."/>
            <person name="Gonzalez J."/>
            <person name="Henrissat B."/>
            <person name="Kuo A."/>
            <person name="Liang C."/>
            <person name="Lipzen A."/>
            <person name="Lutzoni F."/>
            <person name="Magnuson J."/>
            <person name="Mondo S."/>
            <person name="Nolan M."/>
            <person name="Ohm R."/>
            <person name="Pangilinan J."/>
            <person name="Park H.-J."/>
            <person name="Ramirez L."/>
            <person name="Alfaro M."/>
            <person name="Sun H."/>
            <person name="Tritt A."/>
            <person name="Yoshinaga Y."/>
            <person name="Zwiers L.-H."/>
            <person name="Turgeon B."/>
            <person name="Goodwin S."/>
            <person name="Spatafora J."/>
            <person name="Crous P."/>
            <person name="Grigoriev I."/>
        </authorList>
    </citation>
    <scope>NUCLEOTIDE SEQUENCE</scope>
    <source>
        <strain evidence="3">CBS 627.86</strain>
    </source>
</reference>
<dbReference type="Proteomes" id="UP000799770">
    <property type="component" value="Unassembled WGS sequence"/>
</dbReference>
<dbReference type="Pfam" id="PF20253">
    <property type="entry name" value="DUF6604"/>
    <property type="match status" value="1"/>
</dbReference>
<proteinExistence type="predicted"/>
<keyword evidence="4" id="KW-1185">Reference proteome</keyword>
<dbReference type="PANTHER" id="PTHR38795:SF1">
    <property type="entry name" value="DUF6604 DOMAIN-CONTAINING PROTEIN"/>
    <property type="match status" value="1"/>
</dbReference>
<feature type="compositionally biased region" description="Basic residues" evidence="1">
    <location>
        <begin position="51"/>
        <end position="65"/>
    </location>
</feature>
<evidence type="ECO:0000259" key="2">
    <source>
        <dbReference type="Pfam" id="PF20253"/>
    </source>
</evidence>
<organism evidence="3 4">
    <name type="scientific">Lophiotrema nucula</name>
    <dbReference type="NCBI Taxonomy" id="690887"/>
    <lineage>
        <taxon>Eukaryota</taxon>
        <taxon>Fungi</taxon>
        <taxon>Dikarya</taxon>
        <taxon>Ascomycota</taxon>
        <taxon>Pezizomycotina</taxon>
        <taxon>Dothideomycetes</taxon>
        <taxon>Pleosporomycetidae</taxon>
        <taxon>Pleosporales</taxon>
        <taxon>Lophiotremataceae</taxon>
        <taxon>Lophiotrema</taxon>
    </lineage>
</organism>
<sequence>MGLPSDLADTYQRYKRGTKHFVQWLAKTARSTGTVEELFIDKSAGSDKSTKRSKGKNRNTTKKQPRSYEIPLNNFVHLAKVVAAGTGIEVPAWSLVILRDTIRARRSCLDWYLANQSETDETKKAHNDGHQYFITILEKVMKLLEPKVKDCKEDLANDKAQAANIYDNLPLEESSESGTSEWLPFIPGHTPKPKEKPTSYEMESTKEDVSFAIYCFMKDVTDVRLFIRRTWREYKKGEVTLQTAALCMNAGIRQIRTMDENFRAAFPNFKDHVDLNDFIFGEYCDKNPASIFGGREMDEDYMAYESGSQKLPAATVFCWHTTEFAMRFVIAKNDPVYKHDPSLRLSKDEIIMVKCLSQLVLLVKRIGDNMMRDQVLKAVAAMRKDSVLYTWTVLAVQIFWDTRTELKNNTSLGLKTLRSCGEWISKSYGDYLALDNSDNLGTWHRVNRETMVHHKEEAENYTMSDIVGDIMESLPKERRQMYDHGSFFLFRQHPAMCGLFVEYLLVDFHITAIGLSGSQLFVTTVAHLYNAAHQSGYLAKQVQWADMDWFIEMHGEAHLFIGKRPDQRQDFKTRLAIAFGTSAKEFAKDFSYNRAGPRITRGKNRRLLHMSVYALALIERTDRKGKPIAVTKTGQEVAAMTEKIVQDYLNAEEKENTDKRKSKPSTLTALETLGVFKNAVRKDELVLQFDMLSLYLRCVKLLRSIGTDCLQHVPQAHLVDGDNEYLALTGIGQMLLEDLAFAPIPPMSRFPHAAQMLRTMIEKEGDSERKLADFRVANCKFDPDIEQEDEIDDLGFKFVHGDENGGEASMDIPPETLFPLELRSMFSSIIIQDDNGNIHMPFGP</sequence>
<name>A0A6A5YNX5_9PLEO</name>
<evidence type="ECO:0000256" key="1">
    <source>
        <dbReference type="SAM" id="MobiDB-lite"/>
    </source>
</evidence>
<accession>A0A6A5YNX5</accession>
<evidence type="ECO:0000313" key="3">
    <source>
        <dbReference type="EMBL" id="KAF2107898.1"/>
    </source>
</evidence>
<dbReference type="InterPro" id="IPR046539">
    <property type="entry name" value="DUF6604"/>
</dbReference>
<protein>
    <recommendedName>
        <fullName evidence="2">DUF6604 domain-containing protein</fullName>
    </recommendedName>
</protein>
<feature type="region of interest" description="Disordered" evidence="1">
    <location>
        <begin position="45"/>
        <end position="66"/>
    </location>
</feature>